<name>A0ABX7REU9_9GAMM</name>
<evidence type="ECO:0000313" key="3">
    <source>
        <dbReference type="EMBL" id="QSX75801.1"/>
    </source>
</evidence>
<feature type="signal peptide" evidence="1">
    <location>
        <begin position="1"/>
        <end position="29"/>
    </location>
</feature>
<feature type="domain" description="AB hydrolase-1" evidence="2">
    <location>
        <begin position="279"/>
        <end position="547"/>
    </location>
</feature>
<feature type="chain" id="PRO_5045619782" evidence="1">
    <location>
        <begin position="30"/>
        <end position="559"/>
    </location>
</feature>
<evidence type="ECO:0000256" key="1">
    <source>
        <dbReference type="SAM" id="SignalP"/>
    </source>
</evidence>
<dbReference type="GO" id="GO:0016787">
    <property type="term" value="F:hydrolase activity"/>
    <property type="evidence" value="ECO:0007669"/>
    <property type="project" value="UniProtKB-KW"/>
</dbReference>
<dbReference type="RefSeq" id="WP_200605160.1">
    <property type="nucleotide sequence ID" value="NZ_CP071517.1"/>
</dbReference>
<dbReference type="Pfam" id="PF12697">
    <property type="entry name" value="Abhydrolase_6"/>
    <property type="match status" value="1"/>
</dbReference>
<organism evidence="3 4">
    <name type="scientific">Lysobacter arenosi</name>
    <dbReference type="NCBI Taxonomy" id="2795387"/>
    <lineage>
        <taxon>Bacteria</taxon>
        <taxon>Pseudomonadati</taxon>
        <taxon>Pseudomonadota</taxon>
        <taxon>Gammaproteobacteria</taxon>
        <taxon>Lysobacterales</taxon>
        <taxon>Lysobacteraceae</taxon>
        <taxon>Lysobacter</taxon>
    </lineage>
</organism>
<reference evidence="3 4" key="1">
    <citation type="submission" date="2021-02" db="EMBL/GenBank/DDBJ databases">
        <title>Lysobacter arenosi sp. nov., isolated from soil of gangwondo yeongwol, south Korea.</title>
        <authorList>
            <person name="Kim K.R."/>
            <person name="Kim K.H."/>
            <person name="Jeon C.O."/>
        </authorList>
    </citation>
    <scope>NUCLEOTIDE SEQUENCE [LARGE SCALE GENOMIC DNA]</scope>
    <source>
        <strain evidence="3 4">R7</strain>
    </source>
</reference>
<dbReference type="InterPro" id="IPR000073">
    <property type="entry name" value="AB_hydrolase_1"/>
</dbReference>
<evidence type="ECO:0000313" key="4">
    <source>
        <dbReference type="Proteomes" id="UP000663400"/>
    </source>
</evidence>
<dbReference type="Gene3D" id="3.40.50.1820">
    <property type="entry name" value="alpha/beta hydrolase"/>
    <property type="match status" value="1"/>
</dbReference>
<keyword evidence="3" id="KW-0378">Hydrolase</keyword>
<keyword evidence="1" id="KW-0732">Signal</keyword>
<protein>
    <submittedName>
        <fullName evidence="3">Alpha/beta hydrolase</fullName>
    </submittedName>
</protein>
<gene>
    <name evidence="3" type="ORF">HIV01_004570</name>
</gene>
<keyword evidence="4" id="KW-1185">Reference proteome</keyword>
<proteinExistence type="predicted"/>
<dbReference type="SUPFAM" id="SSF53474">
    <property type="entry name" value="alpha/beta-Hydrolases"/>
    <property type="match status" value="1"/>
</dbReference>
<evidence type="ECO:0000259" key="2">
    <source>
        <dbReference type="Pfam" id="PF12697"/>
    </source>
</evidence>
<sequence>MAPATAGNASRAGWLLLAALMLCACRSVAERPSSSPASTVDSDGVLRGLEMAHSWSRRAAAMEGDSATDAWTRCALGAYPALAGRDTVVEAATLATHCTDALLARMLAQRGSGWVSGSQTIDGSEFDIEFRQLSPYLDGPLRLTRASEVPMTLLDGARMHRGGFGVPLAVLSRRCNDRPLCELLPPEGVFRNATAWLEPGSDGDDRPRLVIADAVALDTLAVGAQRITLAYDTSAGYASGALTSKLDRLAIWGLLGGDEVGRRAGLYLLEDYDPGKRPLVMIHGLGSSPLTWARLSNAVWGAPDLRERFQIWHVVYQTNAPLLVIRRRVQRYLDEAWNVLDPEGDDAARTGMVLVGHSLGGVVSRMLCVDSGDVLWNAAFVAPKSALKGDAEDIAGVDEVFHFTHYPGISRAIFISSPHGGSPSATSWYGRLARVLIGRRTPELQSLKRIADVNPEAVQPELRLFYQQARLNSITTLQTQQPVRAAGQVLMPASGIAYHTIAGALPGRNPPTDGVVPLDSAIIPGAESTKVLPLGHDLQESDEGVAEVLRILRASADSD</sequence>
<dbReference type="InterPro" id="IPR029058">
    <property type="entry name" value="AB_hydrolase_fold"/>
</dbReference>
<dbReference type="EMBL" id="CP071517">
    <property type="protein sequence ID" value="QSX75801.1"/>
    <property type="molecule type" value="Genomic_DNA"/>
</dbReference>
<dbReference type="Proteomes" id="UP000663400">
    <property type="component" value="Chromosome"/>
</dbReference>
<accession>A0ABX7REU9</accession>